<reference evidence="9 10" key="1">
    <citation type="submission" date="2021-01" db="EMBL/GenBank/DDBJ databases">
        <title>Whole genome shotgun sequence of Plantactinospora mayteni NBRC 109088.</title>
        <authorList>
            <person name="Komaki H."/>
            <person name="Tamura T."/>
        </authorList>
    </citation>
    <scope>NUCLEOTIDE SEQUENCE [LARGE SCALE GENOMIC DNA]</scope>
    <source>
        <strain evidence="9 10">NBRC 109088</strain>
    </source>
</reference>
<keyword evidence="10" id="KW-1185">Reference proteome</keyword>
<organism evidence="9 10">
    <name type="scientific">Plantactinospora mayteni</name>
    <dbReference type="NCBI Taxonomy" id="566021"/>
    <lineage>
        <taxon>Bacteria</taxon>
        <taxon>Bacillati</taxon>
        <taxon>Actinomycetota</taxon>
        <taxon>Actinomycetes</taxon>
        <taxon>Micromonosporales</taxon>
        <taxon>Micromonosporaceae</taxon>
        <taxon>Plantactinospora</taxon>
    </lineage>
</organism>
<feature type="region of interest" description="Disordered" evidence="6">
    <location>
        <begin position="193"/>
        <end position="222"/>
    </location>
</feature>
<keyword evidence="3" id="KW-0067">ATP-binding</keyword>
<dbReference type="InterPro" id="IPR003142">
    <property type="entry name" value="BPL_C"/>
</dbReference>
<dbReference type="Gene3D" id="3.30.930.10">
    <property type="entry name" value="Bira Bifunctional Protein, Domain 2"/>
    <property type="match status" value="1"/>
</dbReference>
<dbReference type="InterPro" id="IPR008988">
    <property type="entry name" value="Transcriptional_repressor_C"/>
</dbReference>
<evidence type="ECO:0000256" key="5">
    <source>
        <dbReference type="ARBA" id="ARBA00024227"/>
    </source>
</evidence>
<dbReference type="Pfam" id="PF03099">
    <property type="entry name" value="BPL_LplA_LipB"/>
    <property type="match status" value="1"/>
</dbReference>
<dbReference type="CDD" id="cd16442">
    <property type="entry name" value="BPL"/>
    <property type="match status" value="1"/>
</dbReference>
<dbReference type="Proteomes" id="UP000621500">
    <property type="component" value="Unassembled WGS sequence"/>
</dbReference>
<keyword evidence="4" id="KW-0092">Biotin</keyword>
<dbReference type="PANTHER" id="PTHR12835:SF5">
    <property type="entry name" value="BIOTIN--PROTEIN LIGASE"/>
    <property type="match status" value="1"/>
</dbReference>
<evidence type="ECO:0000256" key="2">
    <source>
        <dbReference type="ARBA" id="ARBA00022741"/>
    </source>
</evidence>
<keyword evidence="2" id="KW-0547">Nucleotide-binding</keyword>
<dbReference type="InterPro" id="IPR045864">
    <property type="entry name" value="aa-tRNA-synth_II/BPL/LPL"/>
</dbReference>
<evidence type="ECO:0000259" key="8">
    <source>
        <dbReference type="Pfam" id="PF03099"/>
    </source>
</evidence>
<feature type="domain" description="Biotin protein ligase C-terminal" evidence="7">
    <location>
        <begin position="324"/>
        <end position="370"/>
    </location>
</feature>
<accession>A0ABQ4ESW3</accession>
<evidence type="ECO:0000256" key="4">
    <source>
        <dbReference type="ARBA" id="ARBA00023267"/>
    </source>
</evidence>
<proteinExistence type="predicted"/>
<gene>
    <name evidence="9" type="ORF">Pma05_43260</name>
</gene>
<dbReference type="InterPro" id="IPR004143">
    <property type="entry name" value="BPL_LPL_catalytic"/>
</dbReference>
<comment type="caution">
    <text evidence="9">The sequence shown here is derived from an EMBL/GenBank/DDBJ whole genome shotgun (WGS) entry which is preliminary data.</text>
</comment>
<dbReference type="InterPro" id="IPR004408">
    <property type="entry name" value="Biotin_CoA_COase_ligase"/>
</dbReference>
<keyword evidence="1 9" id="KW-0436">Ligase</keyword>
<dbReference type="GO" id="GO:0016874">
    <property type="term" value="F:ligase activity"/>
    <property type="evidence" value="ECO:0007669"/>
    <property type="project" value="UniProtKB-KW"/>
</dbReference>
<evidence type="ECO:0000259" key="7">
    <source>
        <dbReference type="Pfam" id="PF02237"/>
    </source>
</evidence>
<dbReference type="EC" id="6.3.4.15" evidence="5"/>
<dbReference type="Gene3D" id="2.30.30.100">
    <property type="match status" value="1"/>
</dbReference>
<evidence type="ECO:0000256" key="6">
    <source>
        <dbReference type="SAM" id="MobiDB-lite"/>
    </source>
</evidence>
<evidence type="ECO:0000256" key="1">
    <source>
        <dbReference type="ARBA" id="ARBA00022598"/>
    </source>
</evidence>
<protein>
    <recommendedName>
        <fullName evidence="5">biotin--[biotin carboxyl-carrier protein] ligase</fullName>
        <ecNumber evidence="5">6.3.4.15</ecNumber>
    </recommendedName>
</protein>
<name>A0ABQ4ESW3_9ACTN</name>
<dbReference type="PANTHER" id="PTHR12835">
    <property type="entry name" value="BIOTIN PROTEIN LIGASE"/>
    <property type="match status" value="1"/>
</dbReference>
<dbReference type="EMBL" id="BONX01000028">
    <property type="protein sequence ID" value="GIG97753.1"/>
    <property type="molecule type" value="Genomic_DNA"/>
</dbReference>
<evidence type="ECO:0000313" key="9">
    <source>
        <dbReference type="EMBL" id="GIG97753.1"/>
    </source>
</evidence>
<feature type="domain" description="BPL/LPL catalytic" evidence="8">
    <location>
        <begin position="103"/>
        <end position="196"/>
    </location>
</feature>
<dbReference type="Pfam" id="PF02237">
    <property type="entry name" value="BPL_C"/>
    <property type="match status" value="1"/>
</dbReference>
<evidence type="ECO:0000256" key="3">
    <source>
        <dbReference type="ARBA" id="ARBA00022840"/>
    </source>
</evidence>
<dbReference type="SUPFAM" id="SSF55681">
    <property type="entry name" value="Class II aaRS and biotin synthetases"/>
    <property type="match status" value="1"/>
</dbReference>
<dbReference type="SUPFAM" id="SSF50037">
    <property type="entry name" value="C-terminal domain of transcriptional repressors"/>
    <property type="match status" value="1"/>
</dbReference>
<sequence length="372" mass="38174">MSALLGCPVTSAIVTTTGAQASARCPGRVASAAPVGPAPGQPGPYAGLMPGSPYTDLDRPPLDARRLRRALITPESLWTRLVLHGETGSTNADAAEAARAGEPEGLVVVAERQTAGRGRRGRTWESPARAGLAVSVLLRPGVAEPDRDWPAVPPPRYGWLPLLAGVALVEAVDLLAELDSALKWPNDLLVWPQPRDGRPSGSLSSPGTASADGRVNGEAGGRAGDEAKGAGILAEAVAGAGGADSAVVLGLGVNVTLRADELPVNPSGLPATSLQLAGAAATDRDPLLRALLRGIDRWYGRWRTAGGDALACGLHEAYLRNCATLGREVRVLLPAGDELVGTASTIDPDGQLVLATADGERRIAAGDVLHLR</sequence>
<evidence type="ECO:0000313" key="10">
    <source>
        <dbReference type="Proteomes" id="UP000621500"/>
    </source>
</evidence>